<dbReference type="Pfam" id="PF00429">
    <property type="entry name" value="TLV_coat"/>
    <property type="match status" value="1"/>
</dbReference>
<evidence type="ECO:0000313" key="3">
    <source>
        <dbReference type="Proteomes" id="UP000536381"/>
    </source>
</evidence>
<protein>
    <submittedName>
        <fullName evidence="2">ERVV2 protein</fullName>
    </submittedName>
</protein>
<gene>
    <name evidence="2" type="primary">Ervv2_3</name>
    <name evidence="2" type="ORF">SEMFRA_R11783</name>
</gene>
<feature type="non-terminal residue" evidence="2">
    <location>
        <position position="83"/>
    </location>
</feature>
<keyword evidence="1" id="KW-1015">Disulfide bond</keyword>
<sequence>FLPWLGVSELEKAMVNVSATLEIAVNAAGVAQQAEIESHRKTSAQYKLTLDVLSAEEEGLCAILNDSCCSYVDQSKMIETDTH</sequence>
<evidence type="ECO:0000313" key="2">
    <source>
        <dbReference type="EMBL" id="NXR16297.1"/>
    </source>
</evidence>
<comment type="caution">
    <text evidence="2">The sequence shown here is derived from an EMBL/GenBank/DDBJ whole genome shotgun (WGS) entry which is preliminary data.</text>
</comment>
<dbReference type="InterPro" id="IPR018154">
    <property type="entry name" value="TLV/ENV_coat_polyprotein"/>
</dbReference>
<dbReference type="PANTHER" id="PTHR10424:SF73">
    <property type="entry name" value="ENDOGENOUS RETROVIRUS GROUP FC1 ENV POLYPROTEIN-RELATED"/>
    <property type="match status" value="1"/>
</dbReference>
<dbReference type="OrthoDB" id="8949317at2759"/>
<dbReference type="SUPFAM" id="SSF58069">
    <property type="entry name" value="Virus ectodomain"/>
    <property type="match status" value="1"/>
</dbReference>
<proteinExistence type="predicted"/>
<accession>A0A7L2IZ97</accession>
<feature type="non-terminal residue" evidence="2">
    <location>
        <position position="1"/>
    </location>
</feature>
<evidence type="ECO:0000256" key="1">
    <source>
        <dbReference type="ARBA" id="ARBA00023157"/>
    </source>
</evidence>
<dbReference type="PANTHER" id="PTHR10424">
    <property type="entry name" value="VIRAL ENVELOPE PROTEIN"/>
    <property type="match status" value="1"/>
</dbReference>
<dbReference type="AlphaFoldDB" id="A0A7L2IZ97"/>
<dbReference type="Gene3D" id="1.10.287.210">
    <property type="match status" value="1"/>
</dbReference>
<name>A0A7L2IZ97_9PICI</name>
<dbReference type="EMBL" id="VWYK01152132">
    <property type="protein sequence ID" value="NXR16297.1"/>
    <property type="molecule type" value="Genomic_DNA"/>
</dbReference>
<reference evidence="2 3" key="1">
    <citation type="submission" date="2019-09" db="EMBL/GenBank/DDBJ databases">
        <title>Bird 10,000 Genomes (B10K) Project - Family phase.</title>
        <authorList>
            <person name="Zhang G."/>
        </authorList>
    </citation>
    <scope>NUCLEOTIDE SEQUENCE [LARGE SCALE GENOMIC DNA]</scope>
    <source>
        <strain evidence="2">B10K-DU-001-42</strain>
        <tissue evidence="2">Muscle</tissue>
    </source>
</reference>
<organism evidence="2 3">
    <name type="scientific">Semnornis frantzii</name>
    <dbReference type="NCBI Taxonomy" id="91796"/>
    <lineage>
        <taxon>Eukaryota</taxon>
        <taxon>Metazoa</taxon>
        <taxon>Chordata</taxon>
        <taxon>Craniata</taxon>
        <taxon>Vertebrata</taxon>
        <taxon>Euteleostomi</taxon>
        <taxon>Archelosauria</taxon>
        <taxon>Archosauria</taxon>
        <taxon>Dinosauria</taxon>
        <taxon>Saurischia</taxon>
        <taxon>Theropoda</taxon>
        <taxon>Coelurosauria</taxon>
        <taxon>Aves</taxon>
        <taxon>Neognathae</taxon>
        <taxon>Neoaves</taxon>
        <taxon>Telluraves</taxon>
        <taxon>Coraciimorphae</taxon>
        <taxon>Piciformes</taxon>
        <taxon>Ramphastidae</taxon>
        <taxon>Semnornis</taxon>
    </lineage>
</organism>
<keyword evidence="3" id="KW-1185">Reference proteome</keyword>
<dbReference type="Proteomes" id="UP000536381">
    <property type="component" value="Unassembled WGS sequence"/>
</dbReference>